<dbReference type="GO" id="GO:0030719">
    <property type="term" value="P:P granule organization"/>
    <property type="evidence" value="ECO:0007669"/>
    <property type="project" value="TreeGrafter"/>
</dbReference>
<evidence type="ECO:0000256" key="4">
    <source>
        <dbReference type="ARBA" id="ARBA00022871"/>
    </source>
</evidence>
<dbReference type="CDD" id="cd08824">
    <property type="entry name" value="LOTUS"/>
    <property type="match status" value="1"/>
</dbReference>
<evidence type="ECO:0000256" key="2">
    <source>
        <dbReference type="ARBA" id="ARBA00022490"/>
    </source>
</evidence>
<dbReference type="GO" id="GO:0043186">
    <property type="term" value="C:P granule"/>
    <property type="evidence" value="ECO:0007669"/>
    <property type="project" value="TreeGrafter"/>
</dbReference>
<dbReference type="InterPro" id="IPR050621">
    <property type="entry name" value="Tudor_domain_containing"/>
</dbReference>
<dbReference type="InterPro" id="IPR002999">
    <property type="entry name" value="Tudor"/>
</dbReference>
<dbReference type="GO" id="GO:0034587">
    <property type="term" value="P:piRNA processing"/>
    <property type="evidence" value="ECO:0007669"/>
    <property type="project" value="TreeGrafter"/>
</dbReference>
<feature type="region of interest" description="Disordered" evidence="5">
    <location>
        <begin position="824"/>
        <end position="849"/>
    </location>
</feature>
<dbReference type="EMBL" id="GDRN01079895">
    <property type="protein sequence ID" value="JAI62317.1"/>
    <property type="molecule type" value="Transcribed_RNA"/>
</dbReference>
<dbReference type="InterPro" id="IPR035437">
    <property type="entry name" value="SNase_OB-fold_sf"/>
</dbReference>
<evidence type="ECO:0000256" key="1">
    <source>
        <dbReference type="ARBA" id="ARBA00004496"/>
    </source>
</evidence>
<evidence type="ECO:0000259" key="6">
    <source>
        <dbReference type="PROSITE" id="PS50304"/>
    </source>
</evidence>
<dbReference type="Gene3D" id="3.30.420.610">
    <property type="entry name" value="LOTUS domain-like"/>
    <property type="match status" value="3"/>
</dbReference>
<evidence type="ECO:0000259" key="7">
    <source>
        <dbReference type="PROSITE" id="PS51644"/>
    </source>
</evidence>
<sequence>MRYQSNQKKLTMSRMHPKPDVQKLLQFINSGRIAGLQQFSILVPTKKKIMAMLEKNPLGIALEKFSTAYEAEFGEWLNPSVFGYSDMVEMLKALDDIVDMKLIESNDQMLLFSKSGKIKGPDNNEKNTTVMEMRKVVIDTFRTIISSLGGISVDTLIPEYESRTNQKLNLQKLGFDSFPHLLSHLSEVFKTCKRDGQVFLLDPATPTVDLLQDSTEHTNTPAEGMSRSFDVTTAMNLRQLLEEEFPCGLKLNELYAAYEGFYGSGLKDLNYEKHGFGSFEAFLGANSDVVSLHHHQGTMCVLPCQPLQHPKPEQINLSCTGSVVGPNESYSLVERLPSGKVQVIVGEVYTPKRFWVMHYGEHHSKQLDKLMDGMLEFYRSALGNRYRLPERRVTNQMVLAAFYPHDQNFYRAFVLSVEDLTTVKLLFVDYGTVWVSCLDHLRLLHKNFFALPAQAIKCSLHGILPANGKGTWGHTCSKRFLDLVQNQRLVAEVVSEEMTTVIKLWDTSQEEDVSIGDLLVRDNLVSSASGFLDDSSHTQEAVASSSIPALEIDRGSHIECSSCSFDPEEASSQPKGAGAQNPLKRERASGQAKNLVAQSSNNSTPICGNKSEESLPHTRSAASTFDDSLLDCSQIGKCSSDHMNGTAAVGRQPYLASTPMEKEIVTVGCPPTLSNEIFVSDEEFPEDNSEEDGLSHSYLIHPVEVSLNKKIHVILIDGIQYVLNTEFPHMEKKVYHLGITLRKEINQDIYRFLIENDCNIYEPSGEVRASLILHPLTHMAAVLAQNGYSIAAHLHQGMDIQKWSPEYHSSELLKRGNYELHTFPNTSHSKSSIRSTSTKTYKHGAQVMPPRRPCTINKFNMWSPVTKVARNTRHQ</sequence>
<dbReference type="PROSITE" id="PS50304">
    <property type="entry name" value="TUDOR"/>
    <property type="match status" value="1"/>
</dbReference>
<protein>
    <recommendedName>
        <fullName evidence="9">HTH OST-type domain-containing protein</fullName>
    </recommendedName>
</protein>
<dbReference type="PANTHER" id="PTHR22948:SF29">
    <property type="entry name" value="FI02030P-RELATED"/>
    <property type="match status" value="1"/>
</dbReference>
<evidence type="ECO:0000256" key="3">
    <source>
        <dbReference type="ARBA" id="ARBA00022737"/>
    </source>
</evidence>
<feature type="compositionally biased region" description="Polar residues" evidence="5">
    <location>
        <begin position="596"/>
        <end position="606"/>
    </location>
</feature>
<keyword evidence="4" id="KW-0221">Differentiation</keyword>
<comment type="subcellular location">
    <subcellularLocation>
        <location evidence="1">Cytoplasm</location>
    </subcellularLocation>
</comment>
<feature type="compositionally biased region" description="Low complexity" evidence="5">
    <location>
        <begin position="826"/>
        <end position="839"/>
    </location>
</feature>
<keyword evidence="4" id="KW-0744">Spermatogenesis</keyword>
<accession>A0A0P4W1M7</accession>
<evidence type="ECO:0000256" key="5">
    <source>
        <dbReference type="SAM" id="MobiDB-lite"/>
    </source>
</evidence>
<keyword evidence="3" id="KW-0677">Repeat</keyword>
<feature type="domain" description="HTH OST-type" evidence="7">
    <location>
        <begin position="41"/>
        <end position="115"/>
    </location>
</feature>
<name>A0A0P4W1M7_SCYOL</name>
<keyword evidence="2" id="KW-0963">Cytoplasm</keyword>
<evidence type="ECO:0000313" key="8">
    <source>
        <dbReference type="EMBL" id="JAI62316.1"/>
    </source>
</evidence>
<dbReference type="InterPro" id="IPR041966">
    <property type="entry name" value="LOTUS-like"/>
</dbReference>
<feature type="compositionally biased region" description="Polar residues" evidence="5">
    <location>
        <begin position="563"/>
        <end position="574"/>
    </location>
</feature>
<dbReference type="InterPro" id="IPR025605">
    <property type="entry name" value="OST-HTH/LOTUS_dom"/>
</dbReference>
<proteinExistence type="predicted"/>
<dbReference type="Gene3D" id="2.30.30.140">
    <property type="match status" value="1"/>
</dbReference>
<dbReference type="EMBL" id="GDRN01079896">
    <property type="protein sequence ID" value="JAI62316.1"/>
    <property type="molecule type" value="Transcribed_RNA"/>
</dbReference>
<evidence type="ECO:0008006" key="9">
    <source>
        <dbReference type="Google" id="ProtNLM"/>
    </source>
</evidence>
<dbReference type="PROSITE" id="PS51644">
    <property type="entry name" value="HTH_OST"/>
    <property type="match status" value="2"/>
</dbReference>
<dbReference type="PANTHER" id="PTHR22948">
    <property type="entry name" value="TUDOR DOMAIN CONTAINING PROTEIN"/>
    <property type="match status" value="1"/>
</dbReference>
<dbReference type="AlphaFoldDB" id="A0A0P4W1M7"/>
<reference evidence="8" key="1">
    <citation type="submission" date="2015-09" db="EMBL/GenBank/DDBJ databases">
        <title>Scylla olivacea transcriptome.</title>
        <authorList>
            <person name="Ikhwanuddin M."/>
        </authorList>
    </citation>
    <scope>NUCLEOTIDE SEQUENCE</scope>
</reference>
<dbReference type="SUPFAM" id="SSF63748">
    <property type="entry name" value="Tudor/PWWP/MBT"/>
    <property type="match status" value="1"/>
</dbReference>
<feature type="domain" description="HTH OST-type" evidence="7">
    <location>
        <begin position="132"/>
        <end position="205"/>
    </location>
</feature>
<dbReference type="Pfam" id="PF12872">
    <property type="entry name" value="OST-HTH"/>
    <property type="match status" value="3"/>
</dbReference>
<feature type="region of interest" description="Disordered" evidence="5">
    <location>
        <begin position="563"/>
        <end position="620"/>
    </location>
</feature>
<dbReference type="Gene3D" id="2.40.50.90">
    <property type="match status" value="1"/>
</dbReference>
<feature type="domain" description="Tudor" evidence="6">
    <location>
        <begin position="392"/>
        <end position="451"/>
    </location>
</feature>
<organism evidence="8">
    <name type="scientific">Scylla olivacea</name>
    <name type="common">Orange mud crab</name>
    <name type="synonym">Cancer olivacea</name>
    <dbReference type="NCBI Taxonomy" id="85551"/>
    <lineage>
        <taxon>Eukaryota</taxon>
        <taxon>Metazoa</taxon>
        <taxon>Ecdysozoa</taxon>
        <taxon>Arthropoda</taxon>
        <taxon>Crustacea</taxon>
        <taxon>Multicrustacea</taxon>
        <taxon>Malacostraca</taxon>
        <taxon>Eumalacostraca</taxon>
        <taxon>Eucarida</taxon>
        <taxon>Decapoda</taxon>
        <taxon>Pleocyemata</taxon>
        <taxon>Brachyura</taxon>
        <taxon>Eubrachyura</taxon>
        <taxon>Portunoidea</taxon>
        <taxon>Portunidae</taxon>
        <taxon>Portuninae</taxon>
        <taxon>Scylla</taxon>
    </lineage>
</organism>
<dbReference type="GO" id="GO:0007283">
    <property type="term" value="P:spermatogenesis"/>
    <property type="evidence" value="ECO:0007669"/>
    <property type="project" value="UniProtKB-KW"/>
</dbReference>
<dbReference type="Pfam" id="PF00567">
    <property type="entry name" value="TUDOR"/>
    <property type="match status" value="1"/>
</dbReference>